<organism evidence="2 3">
    <name type="scientific">Penicillium hetheringtonii</name>
    <dbReference type="NCBI Taxonomy" id="911720"/>
    <lineage>
        <taxon>Eukaryota</taxon>
        <taxon>Fungi</taxon>
        <taxon>Dikarya</taxon>
        <taxon>Ascomycota</taxon>
        <taxon>Pezizomycotina</taxon>
        <taxon>Eurotiomycetes</taxon>
        <taxon>Eurotiomycetidae</taxon>
        <taxon>Eurotiales</taxon>
        <taxon>Aspergillaceae</taxon>
        <taxon>Penicillium</taxon>
    </lineage>
</organism>
<evidence type="ECO:0000313" key="3">
    <source>
        <dbReference type="Proteomes" id="UP001216150"/>
    </source>
</evidence>
<protein>
    <submittedName>
        <fullName evidence="2">Uncharacterized protein</fullName>
    </submittedName>
</protein>
<name>A0AAD6GQU4_9EURO</name>
<gene>
    <name evidence="2" type="ORF">N7450_007680</name>
</gene>
<dbReference type="Proteomes" id="UP001216150">
    <property type="component" value="Unassembled WGS sequence"/>
</dbReference>
<keyword evidence="3" id="KW-1185">Reference proteome</keyword>
<sequence>MEDRLRRRRAPPGFTPGGAVVAAPEARGPLRPRHRWSLWMDGRWPRLTPDSWGEPPRGIRRSPASSTGSGPSTRGPYAAARLRPPGRPGGNTCVRTGAEGLSGGNWMAARVVPGTPGAPRRPGASCAPAMISIFYPSPLGEGRRPRAPSASAARDPPGVLDERVIWDRTGFYDDPFGTLREIKVFGFWGEYGRKAET</sequence>
<comment type="caution">
    <text evidence="2">The sequence shown here is derived from an EMBL/GenBank/DDBJ whole genome shotgun (WGS) entry which is preliminary data.</text>
</comment>
<feature type="region of interest" description="Disordered" evidence="1">
    <location>
        <begin position="1"/>
        <end position="92"/>
    </location>
</feature>
<feature type="compositionally biased region" description="Low complexity" evidence="1">
    <location>
        <begin position="61"/>
        <end position="76"/>
    </location>
</feature>
<evidence type="ECO:0000313" key="2">
    <source>
        <dbReference type="EMBL" id="KAJ5581379.1"/>
    </source>
</evidence>
<dbReference type="EMBL" id="JAQJAC010000006">
    <property type="protein sequence ID" value="KAJ5581379.1"/>
    <property type="molecule type" value="Genomic_DNA"/>
</dbReference>
<feature type="compositionally biased region" description="Basic residues" evidence="1">
    <location>
        <begin position="1"/>
        <end position="10"/>
    </location>
</feature>
<reference evidence="2 3" key="1">
    <citation type="journal article" date="2023" name="IMA Fungus">
        <title>Comparative genomic study of the Penicillium genus elucidates a diverse pangenome and 15 lateral gene transfer events.</title>
        <authorList>
            <person name="Petersen C."/>
            <person name="Sorensen T."/>
            <person name="Nielsen M.R."/>
            <person name="Sondergaard T.E."/>
            <person name="Sorensen J.L."/>
            <person name="Fitzpatrick D.A."/>
            <person name="Frisvad J.C."/>
            <person name="Nielsen K.L."/>
        </authorList>
    </citation>
    <scope>NUCLEOTIDE SEQUENCE [LARGE SCALE GENOMIC DNA]</scope>
    <source>
        <strain evidence="2 3">IBT 29057</strain>
    </source>
</reference>
<dbReference type="AlphaFoldDB" id="A0AAD6GQU4"/>
<accession>A0AAD6GQU4</accession>
<proteinExistence type="predicted"/>
<evidence type="ECO:0000256" key="1">
    <source>
        <dbReference type="SAM" id="MobiDB-lite"/>
    </source>
</evidence>